<keyword evidence="2" id="KW-1185">Reference proteome</keyword>
<dbReference type="EMBL" id="JAATTO010000014">
    <property type="protein sequence ID" value="MBC9978842.1"/>
    <property type="molecule type" value="Genomic_DNA"/>
</dbReference>
<proteinExistence type="predicted"/>
<gene>
    <name evidence="1" type="ORF">HA482_11535</name>
</gene>
<comment type="caution">
    <text evidence="1">The sequence shown here is derived from an EMBL/GenBank/DDBJ whole genome shotgun (WGS) entry which is preliminary data.</text>
</comment>
<dbReference type="RefSeq" id="WP_188102601.1">
    <property type="nucleotide sequence ID" value="NZ_JAANIH010000027.1"/>
</dbReference>
<dbReference type="Proteomes" id="UP000639516">
    <property type="component" value="Unassembled WGS sequence"/>
</dbReference>
<reference evidence="1 2" key="1">
    <citation type="journal article" date="2020" name="Arch. Microbiol.">
        <title>Bradyrhizobium campsiandrae sp. nov., a nitrogen-fixing bacterial strain isolated from a native leguminous tree from the Amazon adapted to flooded conditions.</title>
        <authorList>
            <person name="Cabral Michel D."/>
            <person name="Martins da Costa E."/>
            <person name="Azarias Guimaraes A."/>
            <person name="Soares de Carvalho T."/>
            <person name="Santos de Castro Caputo P."/>
            <person name="Willems A."/>
            <person name="de Souza Moreira F.M."/>
        </authorList>
    </citation>
    <scope>NUCLEOTIDE SEQUENCE [LARGE SCALE GENOMIC DNA]</scope>
    <source>
        <strain evidence="2">INPA 384B</strain>
    </source>
</reference>
<evidence type="ECO:0000313" key="2">
    <source>
        <dbReference type="Proteomes" id="UP000639516"/>
    </source>
</evidence>
<sequence>MSDTDNSLTVQESLIAVMQSGHVSAETTVLAAEVIAAEARFDIRFGALKERAIKSDEEMFGILEASERLLYECREAAETFYESGNRKQLHADLVRLRSAFDNLAPDKKDGNCSDSAGLHS</sequence>
<name>A0ABR7U612_9BRAD</name>
<protein>
    <recommendedName>
        <fullName evidence="3">Phasin family protein</fullName>
    </recommendedName>
</protein>
<organism evidence="1 2">
    <name type="scientific">Bradyrhizobium campsiandrae</name>
    <dbReference type="NCBI Taxonomy" id="1729892"/>
    <lineage>
        <taxon>Bacteria</taxon>
        <taxon>Pseudomonadati</taxon>
        <taxon>Pseudomonadota</taxon>
        <taxon>Alphaproteobacteria</taxon>
        <taxon>Hyphomicrobiales</taxon>
        <taxon>Nitrobacteraceae</taxon>
        <taxon>Bradyrhizobium</taxon>
    </lineage>
</organism>
<accession>A0ABR7U612</accession>
<evidence type="ECO:0000313" key="1">
    <source>
        <dbReference type="EMBL" id="MBC9978842.1"/>
    </source>
</evidence>
<evidence type="ECO:0008006" key="3">
    <source>
        <dbReference type="Google" id="ProtNLM"/>
    </source>
</evidence>